<sequence>MNGEKYVFEFNSSLSKEITQAAHNEEIVSLDLSEFTTRNEKRNGMVEKVYFHSSVNLFSNSAENQSESYEYKSKELDGGQLAMLTNGLMKNLFPKPKNEELLVETLRTGGCRLFFQKDYYENLTEKMNDYFYDGSFANSNAYSEWTDLKEAIDSARIEREVDKSELRKHFATE</sequence>
<accession>A0ABY5YBD9</accession>
<organism evidence="1 2">
    <name type="scientific">Maribacter litopenaei</name>
    <dbReference type="NCBI Taxonomy" id="2976127"/>
    <lineage>
        <taxon>Bacteria</taxon>
        <taxon>Pseudomonadati</taxon>
        <taxon>Bacteroidota</taxon>
        <taxon>Flavobacteriia</taxon>
        <taxon>Flavobacteriales</taxon>
        <taxon>Flavobacteriaceae</taxon>
        <taxon>Maribacter</taxon>
    </lineage>
</organism>
<dbReference type="EMBL" id="CP104205">
    <property type="protein sequence ID" value="UWX55755.1"/>
    <property type="molecule type" value="Genomic_DNA"/>
</dbReference>
<name>A0ABY5YBD9_9FLAO</name>
<evidence type="ECO:0000313" key="2">
    <source>
        <dbReference type="Proteomes" id="UP001059209"/>
    </source>
</evidence>
<dbReference type="Proteomes" id="UP001059209">
    <property type="component" value="Chromosome"/>
</dbReference>
<reference evidence="1" key="1">
    <citation type="submission" date="2022-09" db="EMBL/GenBank/DDBJ databases">
        <title>Maribacter litopenaei sp. nov., isolated from the intestinal tract of the Pacific White Shrimp, Litopenaeus vannamei.</title>
        <authorList>
            <person name="Kim S.Y."/>
            <person name="Hwang C.Y."/>
        </authorList>
    </citation>
    <scope>NUCLEOTIDE SEQUENCE</scope>
    <source>
        <strain evidence="1">HL-LV01</strain>
    </source>
</reference>
<evidence type="ECO:0000313" key="1">
    <source>
        <dbReference type="EMBL" id="UWX55755.1"/>
    </source>
</evidence>
<keyword evidence="2" id="KW-1185">Reference proteome</keyword>
<dbReference type="RefSeq" id="WP_260574054.1">
    <property type="nucleotide sequence ID" value="NZ_CP104205.1"/>
</dbReference>
<proteinExistence type="predicted"/>
<protein>
    <submittedName>
        <fullName evidence="1">Uncharacterized protein</fullName>
    </submittedName>
</protein>
<gene>
    <name evidence="1" type="ORF">NYZ99_04855</name>
</gene>